<dbReference type="EMBL" id="BSUZ01000001">
    <property type="protein sequence ID" value="GMA88340.1"/>
    <property type="molecule type" value="Genomic_DNA"/>
</dbReference>
<accession>A0ABQ6JM70</accession>
<keyword evidence="2" id="KW-1185">Reference proteome</keyword>
<comment type="caution">
    <text evidence="1">The sequence shown here is derived from an EMBL/GenBank/DDBJ whole genome shotgun (WGS) entry which is preliminary data.</text>
</comment>
<evidence type="ECO:0000313" key="1">
    <source>
        <dbReference type="EMBL" id="GMA88340.1"/>
    </source>
</evidence>
<protein>
    <submittedName>
        <fullName evidence="1">Uncharacterized protein</fullName>
    </submittedName>
</protein>
<evidence type="ECO:0000313" key="2">
    <source>
        <dbReference type="Proteomes" id="UP001157017"/>
    </source>
</evidence>
<proteinExistence type="predicted"/>
<reference evidence="2" key="1">
    <citation type="journal article" date="2019" name="Int. J. Syst. Evol. Microbiol.">
        <title>The Global Catalogue of Microorganisms (GCM) 10K type strain sequencing project: providing services to taxonomists for standard genome sequencing and annotation.</title>
        <authorList>
            <consortium name="The Broad Institute Genomics Platform"/>
            <consortium name="The Broad Institute Genome Sequencing Center for Infectious Disease"/>
            <person name="Wu L."/>
            <person name="Ma J."/>
        </authorList>
    </citation>
    <scope>NUCLEOTIDE SEQUENCE [LARGE SCALE GENOMIC DNA]</scope>
    <source>
        <strain evidence="2">NBRC 108730</strain>
    </source>
</reference>
<gene>
    <name evidence="1" type="ORF">GCM10025868_35900</name>
</gene>
<sequence>MGAQQAPGAADDEPEFAAPDVETARGTAALFAQISDELEPLVVYAWRRQVASALARIAADAAPEPRADWAGAASGADEPAAHEQVVTLRSVGFADLVSFTRTVRRLTERRCRCWCSGSRR</sequence>
<dbReference type="Proteomes" id="UP001157017">
    <property type="component" value="Unassembled WGS sequence"/>
</dbReference>
<name>A0ABQ6JM70_9ACTN</name>
<organism evidence="1 2">
    <name type="scientific">Angustibacter aerolatus</name>
    <dbReference type="NCBI Taxonomy" id="1162965"/>
    <lineage>
        <taxon>Bacteria</taxon>
        <taxon>Bacillati</taxon>
        <taxon>Actinomycetota</taxon>
        <taxon>Actinomycetes</taxon>
        <taxon>Kineosporiales</taxon>
        <taxon>Kineosporiaceae</taxon>
    </lineage>
</organism>